<comment type="caution">
    <text evidence="1">The sequence shown here is derived from an EMBL/GenBank/DDBJ whole genome shotgun (WGS) entry which is preliminary data.</text>
</comment>
<organism evidence="1 2">
    <name type="scientific">Symbiodinium natans</name>
    <dbReference type="NCBI Taxonomy" id="878477"/>
    <lineage>
        <taxon>Eukaryota</taxon>
        <taxon>Sar</taxon>
        <taxon>Alveolata</taxon>
        <taxon>Dinophyceae</taxon>
        <taxon>Suessiales</taxon>
        <taxon>Symbiodiniaceae</taxon>
        <taxon>Symbiodinium</taxon>
    </lineage>
</organism>
<evidence type="ECO:0000313" key="1">
    <source>
        <dbReference type="EMBL" id="CAE7243243.1"/>
    </source>
</evidence>
<sequence>MLGVVVYTFVIRFERHCARGHKKILEDLDLVERTLWLTHLPCADSQTREPFCLQNDEVEQVEADLCDKIKVDLRAKKKKDPELWSAVDPDEAIEELFVTPVVDEWHAVVNRIKKYEYLSREYRKRHSKSKKMLGEFCAYIFGDQRAHQEGVRGPLLSKLYKLPGKFGLCPDSLQPDDTILAKLGRKAMEDQTGFWDSAGVLTFINDRNMPLGSSSNGPNAVLARCADGTYGTVEHPRMNLFYESEEKVRLLLNGFMSFRAASEKDIFEMYVAKLQQHSLGGSSSFKLDPTKPALLNVTLQAHYVKTVNLLQKVLAAMDASGGSLAQYGLRINSYCQTWLRNGHPVGDAQFSVMSPHFQTRVFVESAAKLTAAGVTIPEKESYIKMIKHFTQVMIESGYGGRDGQAFVNLDGLHEVLNAGL</sequence>
<name>A0A812LBW1_9DINO</name>
<reference evidence="1" key="1">
    <citation type="submission" date="2021-02" db="EMBL/GenBank/DDBJ databases">
        <authorList>
            <person name="Dougan E. K."/>
            <person name="Rhodes N."/>
            <person name="Thang M."/>
            <person name="Chan C."/>
        </authorList>
    </citation>
    <scope>NUCLEOTIDE SEQUENCE</scope>
</reference>
<protein>
    <submittedName>
        <fullName evidence="1">Uncharacterized protein</fullName>
    </submittedName>
</protein>
<dbReference type="AlphaFoldDB" id="A0A812LBW1"/>
<evidence type="ECO:0000313" key="2">
    <source>
        <dbReference type="Proteomes" id="UP000604046"/>
    </source>
</evidence>
<dbReference type="Proteomes" id="UP000604046">
    <property type="component" value="Unassembled WGS sequence"/>
</dbReference>
<gene>
    <name evidence="1" type="ORF">SNAT2548_LOCUS11246</name>
</gene>
<dbReference type="EMBL" id="CAJNDS010001001">
    <property type="protein sequence ID" value="CAE7243243.1"/>
    <property type="molecule type" value="Genomic_DNA"/>
</dbReference>
<dbReference type="OrthoDB" id="431911at2759"/>
<keyword evidence="2" id="KW-1185">Reference proteome</keyword>
<proteinExistence type="predicted"/>
<accession>A0A812LBW1</accession>